<dbReference type="Gene3D" id="3.40.50.261">
    <property type="entry name" value="Succinyl-CoA synthetase domains"/>
    <property type="match status" value="1"/>
</dbReference>
<proteinExistence type="predicted"/>
<protein>
    <submittedName>
        <fullName evidence="2">Ligase_CoA domain-containing protein</fullName>
    </submittedName>
</protein>
<keyword evidence="1" id="KW-1185">Reference proteome</keyword>
<evidence type="ECO:0000313" key="1">
    <source>
        <dbReference type="Proteomes" id="UP000036681"/>
    </source>
</evidence>
<dbReference type="WBParaSite" id="ALUE_0001787701-mRNA-1">
    <property type="protein sequence ID" value="ALUE_0001787701-mRNA-1"/>
    <property type="gene ID" value="ALUE_0001787701"/>
</dbReference>
<dbReference type="InterPro" id="IPR016102">
    <property type="entry name" value="Succinyl-CoA_synth-like"/>
</dbReference>
<dbReference type="SUPFAM" id="SSF52210">
    <property type="entry name" value="Succinyl-CoA synthetase domains"/>
    <property type="match status" value="1"/>
</dbReference>
<name>A0A0M3IHI3_ASCLU</name>
<evidence type="ECO:0000313" key="2">
    <source>
        <dbReference type="WBParaSite" id="ALUE_0001787701-mRNA-1"/>
    </source>
</evidence>
<dbReference type="GO" id="GO:0004776">
    <property type="term" value="F:succinate-CoA ligase (GDP-forming) activity"/>
    <property type="evidence" value="ECO:0007669"/>
    <property type="project" value="TreeGrafter"/>
</dbReference>
<organism evidence="1 2">
    <name type="scientific">Ascaris lumbricoides</name>
    <name type="common">Giant roundworm</name>
    <dbReference type="NCBI Taxonomy" id="6252"/>
    <lineage>
        <taxon>Eukaryota</taxon>
        <taxon>Metazoa</taxon>
        <taxon>Ecdysozoa</taxon>
        <taxon>Nematoda</taxon>
        <taxon>Chromadorea</taxon>
        <taxon>Rhabditida</taxon>
        <taxon>Spirurina</taxon>
        <taxon>Ascaridomorpha</taxon>
        <taxon>Ascaridoidea</taxon>
        <taxon>Ascarididae</taxon>
        <taxon>Ascaris</taxon>
    </lineage>
</organism>
<dbReference type="Proteomes" id="UP000036681">
    <property type="component" value="Unplaced"/>
</dbReference>
<dbReference type="GO" id="GO:0006099">
    <property type="term" value="P:tricarboxylic acid cycle"/>
    <property type="evidence" value="ECO:0007669"/>
    <property type="project" value="TreeGrafter"/>
</dbReference>
<sequence>MGHAGAIISGGKGTANGKIEALKEAGVIVSKSPAQMGELIAEEINRRNPKKDSKMAGKYIFLI</sequence>
<dbReference type="GO" id="GO:0009361">
    <property type="term" value="C:succinate-CoA ligase complex (ADP-forming)"/>
    <property type="evidence" value="ECO:0007669"/>
    <property type="project" value="TreeGrafter"/>
</dbReference>
<dbReference type="AlphaFoldDB" id="A0A0M3IHI3"/>
<dbReference type="GO" id="GO:0004775">
    <property type="term" value="F:succinate-CoA ligase (ADP-forming) activity"/>
    <property type="evidence" value="ECO:0007669"/>
    <property type="project" value="TreeGrafter"/>
</dbReference>
<dbReference type="PANTHER" id="PTHR11117:SF2">
    <property type="entry name" value="SUCCINATE--COA LIGASE [ADP_GDP-FORMING] SUBUNIT ALPHA, MITOCHONDRIAL"/>
    <property type="match status" value="1"/>
</dbReference>
<dbReference type="GO" id="GO:0005739">
    <property type="term" value="C:mitochondrion"/>
    <property type="evidence" value="ECO:0007669"/>
    <property type="project" value="TreeGrafter"/>
</dbReference>
<dbReference type="PANTHER" id="PTHR11117">
    <property type="entry name" value="SUCCINYL-COA LIGASE SUBUNIT ALPHA"/>
    <property type="match status" value="1"/>
</dbReference>
<reference evidence="2" key="1">
    <citation type="submission" date="2017-02" db="UniProtKB">
        <authorList>
            <consortium name="WormBaseParasite"/>
        </authorList>
    </citation>
    <scope>IDENTIFICATION</scope>
</reference>
<accession>A0A0M3IHI3</accession>